<comment type="caution">
    <text evidence="2">The sequence shown here is derived from an EMBL/GenBank/DDBJ whole genome shotgun (WGS) entry which is preliminary data.</text>
</comment>
<evidence type="ECO:0000313" key="2">
    <source>
        <dbReference type="EMBL" id="MBG0562887.1"/>
    </source>
</evidence>
<dbReference type="EMBL" id="JADQTO010000006">
    <property type="protein sequence ID" value="MBG0562887.1"/>
    <property type="molecule type" value="Genomic_DNA"/>
</dbReference>
<dbReference type="InterPro" id="IPR024344">
    <property type="entry name" value="MDMPI_metal-binding"/>
</dbReference>
<reference evidence="2" key="1">
    <citation type="submission" date="2020-11" db="EMBL/GenBank/DDBJ databases">
        <title>Isolation and identification of active actinomycetes.</title>
        <authorList>
            <person name="Sun X."/>
        </authorList>
    </citation>
    <scope>NUCLEOTIDE SEQUENCE</scope>
    <source>
        <strain evidence="2">NEAU-A11</strain>
    </source>
</reference>
<evidence type="ECO:0000259" key="1">
    <source>
        <dbReference type="Pfam" id="PF11716"/>
    </source>
</evidence>
<feature type="domain" description="Mycothiol-dependent maleylpyruvate isomerase metal-binding" evidence="1">
    <location>
        <begin position="15"/>
        <end position="149"/>
    </location>
</feature>
<keyword evidence="3" id="KW-1185">Reference proteome</keyword>
<dbReference type="SUPFAM" id="SSF109854">
    <property type="entry name" value="DinB/YfiT-like putative metalloenzymes"/>
    <property type="match status" value="1"/>
</dbReference>
<gene>
    <name evidence="2" type="ORF">I4J89_15630</name>
</gene>
<organism evidence="2 3">
    <name type="scientific">Actinoplanes aureus</name>
    <dbReference type="NCBI Taxonomy" id="2792083"/>
    <lineage>
        <taxon>Bacteria</taxon>
        <taxon>Bacillati</taxon>
        <taxon>Actinomycetota</taxon>
        <taxon>Actinomycetes</taxon>
        <taxon>Micromonosporales</taxon>
        <taxon>Micromonosporaceae</taxon>
        <taxon>Actinoplanes</taxon>
    </lineage>
</organism>
<dbReference type="RefSeq" id="WP_196414676.1">
    <property type="nucleotide sequence ID" value="NZ_JADQTO010000006.1"/>
</dbReference>
<name>A0A931FXN3_9ACTN</name>
<sequence>MTNPGPVTSADVRLATDLAITALEPAADRDWQVPAGDLTWTVWETVEHIADDLFAYAGQVAARRPALKAYVPFGYRRRPDGPALTVYAQPDAGVAGLLDVLDASGGLLAAQVQVAPRQARAFHPMGVADPEGFAAMGVVEVLAHTHDVAAGLGLPWNPPDDLCDRVLWRIFPQAPLDGWAALLWATGRAELPGRPRQREWRWYAAPREG</sequence>
<dbReference type="AlphaFoldDB" id="A0A931FXN3"/>
<protein>
    <recommendedName>
        <fullName evidence="1">Mycothiol-dependent maleylpyruvate isomerase metal-binding domain-containing protein</fullName>
    </recommendedName>
</protein>
<dbReference type="Gene3D" id="1.20.120.450">
    <property type="entry name" value="dinb family like domain"/>
    <property type="match status" value="1"/>
</dbReference>
<proteinExistence type="predicted"/>
<accession>A0A931FXN3</accession>
<dbReference type="GO" id="GO:0046872">
    <property type="term" value="F:metal ion binding"/>
    <property type="evidence" value="ECO:0007669"/>
    <property type="project" value="InterPro"/>
</dbReference>
<evidence type="ECO:0000313" key="3">
    <source>
        <dbReference type="Proteomes" id="UP000598146"/>
    </source>
</evidence>
<dbReference type="Proteomes" id="UP000598146">
    <property type="component" value="Unassembled WGS sequence"/>
</dbReference>
<dbReference type="InterPro" id="IPR034660">
    <property type="entry name" value="DinB/YfiT-like"/>
</dbReference>
<dbReference type="Pfam" id="PF11716">
    <property type="entry name" value="MDMPI_N"/>
    <property type="match status" value="1"/>
</dbReference>